<organism evidence="2 3">
    <name type="scientific">Mollisia scopiformis</name>
    <name type="common">Conifer needle endophyte fungus</name>
    <name type="synonym">Phialocephala scopiformis</name>
    <dbReference type="NCBI Taxonomy" id="149040"/>
    <lineage>
        <taxon>Eukaryota</taxon>
        <taxon>Fungi</taxon>
        <taxon>Dikarya</taxon>
        <taxon>Ascomycota</taxon>
        <taxon>Pezizomycotina</taxon>
        <taxon>Leotiomycetes</taxon>
        <taxon>Helotiales</taxon>
        <taxon>Mollisiaceae</taxon>
        <taxon>Mollisia</taxon>
    </lineage>
</organism>
<protein>
    <submittedName>
        <fullName evidence="2">Uncharacterized protein</fullName>
    </submittedName>
</protein>
<dbReference type="OrthoDB" id="3562345at2759"/>
<feature type="compositionally biased region" description="Low complexity" evidence="1">
    <location>
        <begin position="31"/>
        <end position="40"/>
    </location>
</feature>
<gene>
    <name evidence="2" type="ORF">LY89DRAFT_775319</name>
</gene>
<dbReference type="KEGG" id="psco:LY89DRAFT_775319"/>
<dbReference type="GeneID" id="28831715"/>
<name>A0A194XGY0_MOLSC</name>
<reference evidence="2 3" key="1">
    <citation type="submission" date="2015-10" db="EMBL/GenBank/DDBJ databases">
        <title>Full genome of DAOMC 229536 Phialocephala scopiformis, a fungal endophyte of spruce producing the potent anti-insectan compound rugulosin.</title>
        <authorList>
            <consortium name="DOE Joint Genome Institute"/>
            <person name="Walker A.K."/>
            <person name="Frasz S.L."/>
            <person name="Seifert K.A."/>
            <person name="Miller J.D."/>
            <person name="Mondo S.J."/>
            <person name="Labutti K."/>
            <person name="Lipzen A."/>
            <person name="Dockter R."/>
            <person name="Kennedy M."/>
            <person name="Grigoriev I.V."/>
            <person name="Spatafora J.W."/>
        </authorList>
    </citation>
    <scope>NUCLEOTIDE SEQUENCE [LARGE SCALE GENOMIC DNA]</scope>
    <source>
        <strain evidence="2 3">CBS 120377</strain>
    </source>
</reference>
<evidence type="ECO:0000256" key="1">
    <source>
        <dbReference type="SAM" id="MobiDB-lite"/>
    </source>
</evidence>
<evidence type="ECO:0000313" key="2">
    <source>
        <dbReference type="EMBL" id="KUJ19027.1"/>
    </source>
</evidence>
<sequence>RRNAAIDAIATYCHFQEKSATALPRKKSSTRRTSSMLSKKISPQLTATQAKKQALSDAILLVFTEKRTTTCFLCLGEQSLLFEKRTYKFTSPGDLTKHFKWKHLANIRERDRLECKVYRIEIQH</sequence>
<keyword evidence="3" id="KW-1185">Reference proteome</keyword>
<feature type="non-terminal residue" evidence="2">
    <location>
        <position position="1"/>
    </location>
</feature>
<dbReference type="EMBL" id="KQ947412">
    <property type="protein sequence ID" value="KUJ19027.1"/>
    <property type="molecule type" value="Genomic_DNA"/>
</dbReference>
<feature type="region of interest" description="Disordered" evidence="1">
    <location>
        <begin position="22"/>
        <end position="41"/>
    </location>
</feature>
<accession>A0A194XGY0</accession>
<dbReference type="RefSeq" id="XP_018073382.1">
    <property type="nucleotide sequence ID" value="XM_018221989.1"/>
</dbReference>
<proteinExistence type="predicted"/>
<dbReference type="InParanoid" id="A0A194XGY0"/>
<dbReference type="AlphaFoldDB" id="A0A194XGY0"/>
<evidence type="ECO:0000313" key="3">
    <source>
        <dbReference type="Proteomes" id="UP000070700"/>
    </source>
</evidence>
<dbReference type="Proteomes" id="UP000070700">
    <property type="component" value="Unassembled WGS sequence"/>
</dbReference>